<dbReference type="InterPro" id="IPR000706">
    <property type="entry name" value="AGPR_type-1"/>
</dbReference>
<reference evidence="10 11" key="1">
    <citation type="submission" date="2014-11" db="EMBL/GenBank/DDBJ databases">
        <title>Genome sequence and analysis of novel Kurthia sp.</title>
        <authorList>
            <person name="Lawson J.N."/>
            <person name="Gonzalez J.E."/>
            <person name="Rinauldi L."/>
            <person name="Xuan Z."/>
            <person name="Firman A."/>
            <person name="Shaddox L."/>
            <person name="Trudeau A."/>
            <person name="Shah S."/>
            <person name="Reiman D."/>
        </authorList>
    </citation>
    <scope>NUCLEOTIDE SEQUENCE [LARGE SCALE GENOMIC DNA]</scope>
    <source>
        <strain evidence="10 11">3B1D</strain>
    </source>
</reference>
<comment type="pathway">
    <text evidence="1 7">Amino-acid biosynthesis; L-arginine biosynthesis; N(2)-acetyl-L-ornithine from L-glutamate: step 3/4.</text>
</comment>
<dbReference type="GO" id="GO:0005737">
    <property type="term" value="C:cytoplasm"/>
    <property type="evidence" value="ECO:0007669"/>
    <property type="project" value="UniProtKB-SubCell"/>
</dbReference>
<keyword evidence="7" id="KW-0963">Cytoplasm</keyword>
<dbReference type="CDD" id="cd23934">
    <property type="entry name" value="AGPR_1_C"/>
    <property type="match status" value="1"/>
</dbReference>
<dbReference type="SMART" id="SM00859">
    <property type="entry name" value="Semialdhyde_dh"/>
    <property type="match status" value="1"/>
</dbReference>
<evidence type="ECO:0000256" key="2">
    <source>
        <dbReference type="ARBA" id="ARBA00022571"/>
    </source>
</evidence>
<proteinExistence type="inferred from homology"/>
<dbReference type="PANTHER" id="PTHR32338">
    <property type="entry name" value="N-ACETYL-GAMMA-GLUTAMYL-PHOSPHATE REDUCTASE, CHLOROPLASTIC-RELATED-RELATED"/>
    <property type="match status" value="1"/>
</dbReference>
<dbReference type="InterPro" id="IPR058924">
    <property type="entry name" value="AGPR_dimerisation_dom"/>
</dbReference>
<comment type="caution">
    <text evidence="10">The sequence shown here is derived from an EMBL/GenBank/DDBJ whole genome shotgun (WGS) entry which is preliminary data.</text>
</comment>
<organism evidence="10 11">
    <name type="scientific">Candidatus Kurthia intestinigallinarum</name>
    <dbReference type="NCBI Taxonomy" id="1562256"/>
    <lineage>
        <taxon>Bacteria</taxon>
        <taxon>Bacillati</taxon>
        <taxon>Bacillota</taxon>
        <taxon>Bacilli</taxon>
        <taxon>Bacillales</taxon>
        <taxon>Caryophanaceae</taxon>
        <taxon>Kurthia</taxon>
    </lineage>
</organism>
<dbReference type="AlphaFoldDB" id="A0A433RVH6"/>
<evidence type="ECO:0000256" key="1">
    <source>
        <dbReference type="ARBA" id="ARBA00004862"/>
    </source>
</evidence>
<evidence type="ECO:0000256" key="3">
    <source>
        <dbReference type="ARBA" id="ARBA00022605"/>
    </source>
</evidence>
<dbReference type="PANTHER" id="PTHR32338:SF10">
    <property type="entry name" value="N-ACETYL-GAMMA-GLUTAMYL-PHOSPHATE REDUCTASE, CHLOROPLASTIC-RELATED"/>
    <property type="match status" value="1"/>
</dbReference>
<dbReference type="InterPro" id="IPR036291">
    <property type="entry name" value="NAD(P)-bd_dom_sf"/>
</dbReference>
<feature type="domain" description="Semialdehyde dehydrogenase NAD-binding" evidence="9">
    <location>
        <begin position="2"/>
        <end position="140"/>
    </location>
</feature>
<protein>
    <recommendedName>
        <fullName evidence="7">N-acetyl-gamma-glutamyl-phosphate reductase</fullName>
        <shortName evidence="7">AGPR</shortName>
        <ecNumber evidence="7">1.2.1.38</ecNumber>
    </recommendedName>
    <alternativeName>
        <fullName evidence="7">N-acetyl-glutamate semialdehyde dehydrogenase</fullName>
        <shortName evidence="7">NAGSA dehydrogenase</shortName>
    </alternativeName>
</protein>
<gene>
    <name evidence="7" type="primary">argC</name>
    <name evidence="10" type="ORF">QI30_06880</name>
</gene>
<dbReference type="FunFam" id="3.30.360.10:FF:000014">
    <property type="entry name" value="N-acetyl-gamma-glutamyl-phosphate reductase"/>
    <property type="match status" value="1"/>
</dbReference>
<keyword evidence="4 7" id="KW-0521">NADP</keyword>
<dbReference type="Proteomes" id="UP000288623">
    <property type="component" value="Unassembled WGS sequence"/>
</dbReference>
<evidence type="ECO:0000313" key="10">
    <source>
        <dbReference type="EMBL" id="RUS57297.1"/>
    </source>
</evidence>
<dbReference type="Pfam" id="PF01118">
    <property type="entry name" value="Semialdhyde_dh"/>
    <property type="match status" value="1"/>
</dbReference>
<dbReference type="UniPathway" id="UPA00068">
    <property type="reaction ID" value="UER00108"/>
</dbReference>
<dbReference type="InterPro" id="IPR050085">
    <property type="entry name" value="AGPR"/>
</dbReference>
<dbReference type="OrthoDB" id="9801289at2"/>
<dbReference type="GO" id="GO:0051287">
    <property type="term" value="F:NAD binding"/>
    <property type="evidence" value="ECO:0007669"/>
    <property type="project" value="InterPro"/>
</dbReference>
<dbReference type="Pfam" id="PF22698">
    <property type="entry name" value="Semialdhyde_dhC_1"/>
    <property type="match status" value="1"/>
</dbReference>
<dbReference type="GO" id="GO:0070401">
    <property type="term" value="F:NADP+ binding"/>
    <property type="evidence" value="ECO:0007669"/>
    <property type="project" value="InterPro"/>
</dbReference>
<accession>A0A433RVH6</accession>
<keyword evidence="2 7" id="KW-0055">Arginine biosynthesis</keyword>
<dbReference type="GO" id="GO:0006526">
    <property type="term" value="P:L-arginine biosynthetic process"/>
    <property type="evidence" value="ECO:0007669"/>
    <property type="project" value="UniProtKB-UniRule"/>
</dbReference>
<dbReference type="SUPFAM" id="SSF55347">
    <property type="entry name" value="Glyceraldehyde-3-phosphate dehydrogenase-like, C-terminal domain"/>
    <property type="match status" value="1"/>
</dbReference>
<comment type="subcellular location">
    <subcellularLocation>
        <location evidence="7">Cytoplasm</location>
    </subcellularLocation>
</comment>
<evidence type="ECO:0000256" key="7">
    <source>
        <dbReference type="HAMAP-Rule" id="MF_00150"/>
    </source>
</evidence>
<dbReference type="NCBIfam" id="TIGR01850">
    <property type="entry name" value="argC"/>
    <property type="match status" value="1"/>
</dbReference>
<dbReference type="InterPro" id="IPR023013">
    <property type="entry name" value="AGPR_AS"/>
</dbReference>
<dbReference type="GO" id="GO:0003942">
    <property type="term" value="F:N-acetyl-gamma-glutamyl-phosphate reductase activity"/>
    <property type="evidence" value="ECO:0007669"/>
    <property type="project" value="UniProtKB-UniRule"/>
</dbReference>
<sequence>MKVGIIGATGYGGLELIRLLHNHSKVESITLFTSSDEGALFSAKYPHLKGLYDFPLEAITKEAIAKLDVVFTSTPSGVSGQLLPDVANAHTTFIDLSGDLRLKDIADYETWYHKKPAPQAFVDKAMYGLAEWQDTTGAKVIANPGCYPTAVLLSLLPLLKENLIDGSQLIIDAKSGISGSGNKPSQGTHFTENTEATSIYKVNKHQHIPEIEQAIAMYAGESYPITFSTHLVPMIRGIIATSYAPLKDGVTETDLYAAYDKYYAQKPFVRVLQDATRVSTNQVRGTNFCDIHVNVDARTNRVTIVSVIDNLVKGAAGQAIQNMNLLFGYDETEGLTQVPIFI</sequence>
<dbReference type="HAMAP" id="MF_00150">
    <property type="entry name" value="ArgC_type1"/>
    <property type="match status" value="1"/>
</dbReference>
<comment type="catalytic activity">
    <reaction evidence="6 7">
        <text>N-acetyl-L-glutamate 5-semialdehyde + phosphate + NADP(+) = N-acetyl-L-glutamyl 5-phosphate + NADPH + H(+)</text>
        <dbReference type="Rhea" id="RHEA:21588"/>
        <dbReference type="ChEBI" id="CHEBI:15378"/>
        <dbReference type="ChEBI" id="CHEBI:29123"/>
        <dbReference type="ChEBI" id="CHEBI:43474"/>
        <dbReference type="ChEBI" id="CHEBI:57783"/>
        <dbReference type="ChEBI" id="CHEBI:57936"/>
        <dbReference type="ChEBI" id="CHEBI:58349"/>
        <dbReference type="EC" id="1.2.1.38"/>
    </reaction>
</comment>
<comment type="function">
    <text evidence="7">Catalyzes the NADPH-dependent reduction of N-acetyl-5-glutamyl phosphate to yield N-acetyl-L-glutamate 5-semialdehyde.</text>
</comment>
<dbReference type="RefSeq" id="WP_126990197.1">
    <property type="nucleotide sequence ID" value="NZ_JTFC01000026.1"/>
</dbReference>
<keyword evidence="5 7" id="KW-0560">Oxidoreductase</keyword>
<dbReference type="Gene3D" id="3.40.50.720">
    <property type="entry name" value="NAD(P)-binding Rossmann-like Domain"/>
    <property type="match status" value="1"/>
</dbReference>
<comment type="similarity">
    <text evidence="7">Belongs to the NAGSA dehydrogenase family. Type 1 subfamily.</text>
</comment>
<dbReference type="EMBL" id="JTFC01000026">
    <property type="protein sequence ID" value="RUS57297.1"/>
    <property type="molecule type" value="Genomic_DNA"/>
</dbReference>
<dbReference type="EC" id="1.2.1.38" evidence="7"/>
<dbReference type="SUPFAM" id="SSF51735">
    <property type="entry name" value="NAD(P)-binding Rossmann-fold domains"/>
    <property type="match status" value="1"/>
</dbReference>
<evidence type="ECO:0000313" key="11">
    <source>
        <dbReference type="Proteomes" id="UP000288623"/>
    </source>
</evidence>
<dbReference type="Gene3D" id="3.30.360.10">
    <property type="entry name" value="Dihydrodipicolinate Reductase, domain 2"/>
    <property type="match status" value="1"/>
</dbReference>
<evidence type="ECO:0000256" key="4">
    <source>
        <dbReference type="ARBA" id="ARBA00022857"/>
    </source>
</evidence>
<evidence type="ECO:0000259" key="9">
    <source>
        <dbReference type="SMART" id="SM00859"/>
    </source>
</evidence>
<dbReference type="PROSITE" id="PS01224">
    <property type="entry name" value="ARGC"/>
    <property type="match status" value="1"/>
</dbReference>
<keyword evidence="3 7" id="KW-0028">Amino-acid biosynthesis</keyword>
<feature type="active site" evidence="7 8">
    <location>
        <position position="146"/>
    </location>
</feature>
<dbReference type="InterPro" id="IPR000534">
    <property type="entry name" value="Semialdehyde_DH_NAD-bd"/>
</dbReference>
<evidence type="ECO:0000256" key="6">
    <source>
        <dbReference type="ARBA" id="ARBA00050557"/>
    </source>
</evidence>
<name>A0A433RVH6_9BACL</name>
<evidence type="ECO:0000256" key="8">
    <source>
        <dbReference type="PROSITE-ProRule" id="PRU10010"/>
    </source>
</evidence>
<keyword evidence="11" id="KW-1185">Reference proteome</keyword>
<evidence type="ECO:0000256" key="5">
    <source>
        <dbReference type="ARBA" id="ARBA00023002"/>
    </source>
</evidence>
<dbReference type="CDD" id="cd17895">
    <property type="entry name" value="AGPR_1_N"/>
    <property type="match status" value="1"/>
</dbReference>